<dbReference type="Proteomes" id="UP001359559">
    <property type="component" value="Unassembled WGS sequence"/>
</dbReference>
<comment type="caution">
    <text evidence="1">The sequence shown here is derived from an EMBL/GenBank/DDBJ whole genome shotgun (WGS) entry which is preliminary data.</text>
</comment>
<accession>A0AAN9FKV4</accession>
<gene>
    <name evidence="1" type="ORF">RJT34_22502</name>
</gene>
<name>A0AAN9FKV4_CLITE</name>
<dbReference type="AlphaFoldDB" id="A0AAN9FKV4"/>
<dbReference type="EMBL" id="JAYKXN010000006">
    <property type="protein sequence ID" value="KAK7277489.1"/>
    <property type="molecule type" value="Genomic_DNA"/>
</dbReference>
<organism evidence="1 2">
    <name type="scientific">Clitoria ternatea</name>
    <name type="common">Butterfly pea</name>
    <dbReference type="NCBI Taxonomy" id="43366"/>
    <lineage>
        <taxon>Eukaryota</taxon>
        <taxon>Viridiplantae</taxon>
        <taxon>Streptophyta</taxon>
        <taxon>Embryophyta</taxon>
        <taxon>Tracheophyta</taxon>
        <taxon>Spermatophyta</taxon>
        <taxon>Magnoliopsida</taxon>
        <taxon>eudicotyledons</taxon>
        <taxon>Gunneridae</taxon>
        <taxon>Pentapetalae</taxon>
        <taxon>rosids</taxon>
        <taxon>fabids</taxon>
        <taxon>Fabales</taxon>
        <taxon>Fabaceae</taxon>
        <taxon>Papilionoideae</taxon>
        <taxon>50 kb inversion clade</taxon>
        <taxon>NPAAA clade</taxon>
        <taxon>indigoferoid/millettioid clade</taxon>
        <taxon>Phaseoleae</taxon>
        <taxon>Clitoria</taxon>
    </lineage>
</organism>
<reference evidence="1 2" key="1">
    <citation type="submission" date="2024-01" db="EMBL/GenBank/DDBJ databases">
        <title>The genomes of 5 underutilized Papilionoideae crops provide insights into root nodulation and disease resistance.</title>
        <authorList>
            <person name="Yuan L."/>
        </authorList>
    </citation>
    <scope>NUCLEOTIDE SEQUENCE [LARGE SCALE GENOMIC DNA]</scope>
    <source>
        <strain evidence="1">LY-2023</strain>
        <tissue evidence="1">Leaf</tissue>
    </source>
</reference>
<protein>
    <submittedName>
        <fullName evidence="1">Uncharacterized protein</fullName>
    </submittedName>
</protein>
<keyword evidence="2" id="KW-1185">Reference proteome</keyword>
<evidence type="ECO:0000313" key="2">
    <source>
        <dbReference type="Proteomes" id="UP001359559"/>
    </source>
</evidence>
<proteinExistence type="predicted"/>
<evidence type="ECO:0000313" key="1">
    <source>
        <dbReference type="EMBL" id="KAK7277489.1"/>
    </source>
</evidence>
<sequence>MVKNGKIVVRACVVGSSGKKVRNWTFVSDRDPSAYPRTLMLQWNPSLVSKLAYGFDEVPNDSGEGNAISENQTRHKHLHISEKGVTVELIETVFKQHRFQTVRFLQ</sequence>